<evidence type="ECO:0000313" key="3">
    <source>
        <dbReference type="Proteomes" id="UP001595443"/>
    </source>
</evidence>
<evidence type="ECO:0000256" key="1">
    <source>
        <dbReference type="SAM" id="MobiDB-lite"/>
    </source>
</evidence>
<evidence type="ECO:0008006" key="4">
    <source>
        <dbReference type="Google" id="ProtNLM"/>
    </source>
</evidence>
<gene>
    <name evidence="2" type="ORF">ACFOES_07870</name>
</gene>
<comment type="caution">
    <text evidence="2">The sequence shown here is derived from an EMBL/GenBank/DDBJ whole genome shotgun (WGS) entry which is preliminary data.</text>
</comment>
<name>A0ABV7AGG6_9RHOB</name>
<protein>
    <recommendedName>
        <fullName evidence="4">G domain-containing protein</fullName>
    </recommendedName>
</protein>
<keyword evidence="3" id="KW-1185">Reference proteome</keyword>
<sequence length="470" mass="48855">MKREGTVETVLASLEAMLAAPDLAPALRDQGARLRARLTAPVRIAVTGPAASGKSRLFNLLAGREILPERPPRADLALVHGAAAETVLTLADGGEERLPGHQFPADRLAAAGTITLTDPAPILKRISLFEPATAPSVESLRAALERAVARADILVWCSQDFGPEERLLWQHVPDALKDHGFLALTKADALHRAGALQDRLSNLAEIVAEEFHSLHPVATLQALAALGRSAGPDAAALAASGGKGLIGALLRDADQGRRADLDNALLFLRRHGALRPAPPRPGPETSGPDTGGPDTGAPKAALPDGISAVAAPAPANPDPAPAAAPEPPGAPLAALQDEMGPPELRAEAVRMLRDRAEALDALRDAADSDDHGPLLEHCAESVEALDALFGADAEAACGAYCDEIMDASEMLLLLRLENSAAAAEDAVTLLLQLRREIGQGLSAERAACPGPHRAGAAVELRRETALESPR</sequence>
<feature type="region of interest" description="Disordered" evidence="1">
    <location>
        <begin position="272"/>
        <end position="336"/>
    </location>
</feature>
<dbReference type="Gene3D" id="3.40.50.300">
    <property type="entry name" value="P-loop containing nucleotide triphosphate hydrolases"/>
    <property type="match status" value="1"/>
</dbReference>
<evidence type="ECO:0000313" key="2">
    <source>
        <dbReference type="EMBL" id="MFC2968006.1"/>
    </source>
</evidence>
<dbReference type="SUPFAM" id="SSF52540">
    <property type="entry name" value="P-loop containing nucleoside triphosphate hydrolases"/>
    <property type="match status" value="1"/>
</dbReference>
<proteinExistence type="predicted"/>
<dbReference type="InterPro" id="IPR027417">
    <property type="entry name" value="P-loop_NTPase"/>
</dbReference>
<dbReference type="Proteomes" id="UP001595443">
    <property type="component" value="Unassembled WGS sequence"/>
</dbReference>
<dbReference type="RefSeq" id="WP_377832653.1">
    <property type="nucleotide sequence ID" value="NZ_JBHRSK010000004.1"/>
</dbReference>
<organism evidence="2 3">
    <name type="scientific">Acidimangrovimonas pyrenivorans</name>
    <dbReference type="NCBI Taxonomy" id="2030798"/>
    <lineage>
        <taxon>Bacteria</taxon>
        <taxon>Pseudomonadati</taxon>
        <taxon>Pseudomonadota</taxon>
        <taxon>Alphaproteobacteria</taxon>
        <taxon>Rhodobacterales</taxon>
        <taxon>Paracoccaceae</taxon>
        <taxon>Acidimangrovimonas</taxon>
    </lineage>
</organism>
<accession>A0ABV7AGG6</accession>
<feature type="compositionally biased region" description="Pro residues" evidence="1">
    <location>
        <begin position="314"/>
        <end position="330"/>
    </location>
</feature>
<reference evidence="3" key="1">
    <citation type="journal article" date="2019" name="Int. J. Syst. Evol. Microbiol.">
        <title>The Global Catalogue of Microorganisms (GCM) 10K type strain sequencing project: providing services to taxonomists for standard genome sequencing and annotation.</title>
        <authorList>
            <consortium name="The Broad Institute Genomics Platform"/>
            <consortium name="The Broad Institute Genome Sequencing Center for Infectious Disease"/>
            <person name="Wu L."/>
            <person name="Ma J."/>
        </authorList>
    </citation>
    <scope>NUCLEOTIDE SEQUENCE [LARGE SCALE GENOMIC DNA]</scope>
    <source>
        <strain evidence="3">KCTC 62192</strain>
    </source>
</reference>
<dbReference type="EMBL" id="JBHRSK010000004">
    <property type="protein sequence ID" value="MFC2968006.1"/>
    <property type="molecule type" value="Genomic_DNA"/>
</dbReference>